<organism evidence="3">
    <name type="scientific">Cladocopium goreaui</name>
    <dbReference type="NCBI Taxonomy" id="2562237"/>
    <lineage>
        <taxon>Eukaryota</taxon>
        <taxon>Sar</taxon>
        <taxon>Alveolata</taxon>
        <taxon>Dinophyceae</taxon>
        <taxon>Suessiales</taxon>
        <taxon>Symbiodiniaceae</taxon>
        <taxon>Cladocopium</taxon>
    </lineage>
</organism>
<comment type="caution">
    <text evidence="3">The sequence shown here is derived from an EMBL/GenBank/DDBJ whole genome shotgun (WGS) entry which is preliminary data.</text>
</comment>
<evidence type="ECO:0000313" key="3">
    <source>
        <dbReference type="EMBL" id="CAI3982193.1"/>
    </source>
</evidence>
<feature type="region of interest" description="Disordered" evidence="1">
    <location>
        <begin position="91"/>
        <end position="128"/>
    </location>
</feature>
<protein>
    <submittedName>
        <fullName evidence="3">Uncharacterized protein</fullName>
    </submittedName>
</protein>
<name>A0A9P1C126_9DINO</name>
<evidence type="ECO:0000256" key="1">
    <source>
        <dbReference type="SAM" id="MobiDB-lite"/>
    </source>
</evidence>
<evidence type="ECO:0000256" key="2">
    <source>
        <dbReference type="SAM" id="SignalP"/>
    </source>
</evidence>
<feature type="signal peptide" evidence="2">
    <location>
        <begin position="1"/>
        <end position="20"/>
    </location>
</feature>
<dbReference type="EMBL" id="CAMXCT030000691">
    <property type="protein sequence ID" value="CAL4769505.1"/>
    <property type="molecule type" value="Genomic_DNA"/>
</dbReference>
<keyword evidence="2" id="KW-0732">Signal</keyword>
<gene>
    <name evidence="3" type="ORF">C1SCF055_LOCUS9918</name>
</gene>
<dbReference type="EMBL" id="CAMXCT020000691">
    <property type="protein sequence ID" value="CAL1135568.1"/>
    <property type="molecule type" value="Genomic_DNA"/>
</dbReference>
<feature type="compositionally biased region" description="Low complexity" evidence="1">
    <location>
        <begin position="166"/>
        <end position="184"/>
    </location>
</feature>
<accession>A0A9P1C126</accession>
<evidence type="ECO:0000313" key="4">
    <source>
        <dbReference type="EMBL" id="CAL4769505.1"/>
    </source>
</evidence>
<reference evidence="3" key="1">
    <citation type="submission" date="2022-10" db="EMBL/GenBank/DDBJ databases">
        <authorList>
            <person name="Chen Y."/>
            <person name="Dougan E. K."/>
            <person name="Chan C."/>
            <person name="Rhodes N."/>
            <person name="Thang M."/>
        </authorList>
    </citation>
    <scope>NUCLEOTIDE SEQUENCE</scope>
</reference>
<dbReference type="Proteomes" id="UP001152797">
    <property type="component" value="Unassembled WGS sequence"/>
</dbReference>
<feature type="chain" id="PRO_5043269959" evidence="2">
    <location>
        <begin position="21"/>
        <end position="211"/>
    </location>
</feature>
<reference evidence="4 5" key="2">
    <citation type="submission" date="2024-05" db="EMBL/GenBank/DDBJ databases">
        <authorList>
            <person name="Chen Y."/>
            <person name="Shah S."/>
            <person name="Dougan E. K."/>
            <person name="Thang M."/>
            <person name="Chan C."/>
        </authorList>
    </citation>
    <scope>NUCLEOTIDE SEQUENCE [LARGE SCALE GENOMIC DNA]</scope>
</reference>
<feature type="region of interest" description="Disordered" evidence="1">
    <location>
        <begin position="166"/>
        <end position="194"/>
    </location>
</feature>
<proteinExistence type="predicted"/>
<dbReference type="EMBL" id="CAMXCT010000691">
    <property type="protein sequence ID" value="CAI3982193.1"/>
    <property type="molecule type" value="Genomic_DNA"/>
</dbReference>
<evidence type="ECO:0000313" key="5">
    <source>
        <dbReference type="Proteomes" id="UP001152797"/>
    </source>
</evidence>
<keyword evidence="5" id="KW-1185">Reference proteome</keyword>
<sequence>MARAMRCIVVVGLTLMVAAPLFVSPGGSSSRSPPRAQLRAKGDRFQAFGEVTKEEQGQAWDFPFRASAVSACALALLLALLPTDAAEAAHCGGRMGGSSRAARAPRPQPRAQPKASSTTRSASAASVSGPNISVGFGSPVISPFGFSPFGPFGGFGFSPFGFGLPVPVPSGPSSTDQMLQNQQQQDERKIDEQNQEIATLKKELDELKAKK</sequence>
<dbReference type="AlphaFoldDB" id="A0A9P1C126"/>
<feature type="compositionally biased region" description="Low complexity" evidence="1">
    <location>
        <begin position="100"/>
        <end position="128"/>
    </location>
</feature>